<evidence type="ECO:0000259" key="1">
    <source>
        <dbReference type="Pfam" id="PF09118"/>
    </source>
</evidence>
<dbReference type="RefSeq" id="WP_210854621.1">
    <property type="nucleotide sequence ID" value="NZ_JAGQDD010000010.1"/>
</dbReference>
<dbReference type="InterPro" id="IPR013783">
    <property type="entry name" value="Ig-like_fold"/>
</dbReference>
<dbReference type="InterPro" id="IPR015202">
    <property type="entry name" value="GO-like_E_set"/>
</dbReference>
<dbReference type="AlphaFoldDB" id="A0A940Y852"/>
<dbReference type="PANTHER" id="PTHR32208">
    <property type="entry name" value="SECRETED PROTEIN-RELATED"/>
    <property type="match status" value="1"/>
</dbReference>
<dbReference type="Pfam" id="PF09118">
    <property type="entry name" value="GO-like_E_set"/>
    <property type="match status" value="1"/>
</dbReference>
<protein>
    <submittedName>
        <fullName evidence="2">DUF1929 domain-containing protein</fullName>
    </submittedName>
</protein>
<gene>
    <name evidence="2" type="ORF">KAK03_14235</name>
</gene>
<dbReference type="Gene3D" id="2.130.10.80">
    <property type="entry name" value="Galactose oxidase/kelch, beta-propeller"/>
    <property type="match status" value="1"/>
</dbReference>
<name>A0A940Y852_9BURK</name>
<dbReference type="InterPro" id="IPR014756">
    <property type="entry name" value="Ig_E-set"/>
</dbReference>
<dbReference type="CDD" id="cd02851">
    <property type="entry name" value="E_set_GO_C"/>
    <property type="match status" value="1"/>
</dbReference>
<evidence type="ECO:0000313" key="3">
    <source>
        <dbReference type="Proteomes" id="UP000676246"/>
    </source>
</evidence>
<dbReference type="InterPro" id="IPR011043">
    <property type="entry name" value="Gal_Oxase/kelch_b-propeller"/>
</dbReference>
<dbReference type="Gene3D" id="2.60.40.10">
    <property type="entry name" value="Immunoglobulins"/>
    <property type="match status" value="1"/>
</dbReference>
<comment type="caution">
    <text evidence="2">The sequence shown here is derived from an EMBL/GenBank/DDBJ whole genome shotgun (WGS) entry which is preliminary data.</text>
</comment>
<dbReference type="InterPro" id="IPR037293">
    <property type="entry name" value="Gal_Oxidase_central_sf"/>
</dbReference>
<dbReference type="EMBL" id="JAGQDD010000010">
    <property type="protein sequence ID" value="MBQ0931642.1"/>
    <property type="molecule type" value="Genomic_DNA"/>
</dbReference>
<evidence type="ECO:0000313" key="2">
    <source>
        <dbReference type="EMBL" id="MBQ0931642.1"/>
    </source>
</evidence>
<sequence>MPPRLDGPVDWGPGPGWPKALGVQTPVLRPFAVPIGPPDAHLKGVFGPAFAWSLIPLHSVLLADGRVLSFGTGPDGLQGALMNYAVWDPAQGTGETSMQLLPNSTGTDIFCAGQTLLPGSGDVLLVGGDRTVKGVRNYGNNDVNRFSPLNNSLTKESPMVWQRWYATLLTNTKGEQVALGGLIDRAYNFDDGTSTVASHASTPEVYLSGGGWRTLYAATSDLAYGSISSSWSYPRAWLAPDGRIAILTPKGEIYALDTEAGGTLERTLASGLGAGRHILPAVMYQPGKVLSLRVGGVAKLVDLNVTPPVVSATANLSLERQYGNATVLPNGQVFVNGGSSTGNSLAGAAYHSETWDPATGTWTTTASAAKPRLYHSTAMLLPDATVLTNGGGAPGPVNNLNGEIYYPPYLYHPDGSGRPARRPVIASAPQAGTWGQAQQLEMADPRPVARLTLVRFGAVTHAFHSDQRFQELSFAQRGKRLSYQLPASAAVAPPGFYMLFALDAAGVPSMAKVIRIG</sequence>
<proteinExistence type="predicted"/>
<dbReference type="SUPFAM" id="SSF50965">
    <property type="entry name" value="Galactose oxidase, central domain"/>
    <property type="match status" value="1"/>
</dbReference>
<reference evidence="2 3" key="1">
    <citation type="submission" date="2021-04" db="EMBL/GenBank/DDBJ databases">
        <title>The genome sequence of Ideonella sp. 3Y2.</title>
        <authorList>
            <person name="Liu Y."/>
        </authorList>
    </citation>
    <scope>NUCLEOTIDE SEQUENCE [LARGE SCALE GENOMIC DNA]</scope>
    <source>
        <strain evidence="2 3">3Y2</strain>
    </source>
</reference>
<organism evidence="2 3">
    <name type="scientific">Ideonella alba</name>
    <dbReference type="NCBI Taxonomy" id="2824118"/>
    <lineage>
        <taxon>Bacteria</taxon>
        <taxon>Pseudomonadati</taxon>
        <taxon>Pseudomonadota</taxon>
        <taxon>Betaproteobacteria</taxon>
        <taxon>Burkholderiales</taxon>
        <taxon>Sphaerotilaceae</taxon>
        <taxon>Ideonella</taxon>
    </lineage>
</organism>
<dbReference type="Proteomes" id="UP000676246">
    <property type="component" value="Unassembled WGS sequence"/>
</dbReference>
<dbReference type="SUPFAM" id="SSF81296">
    <property type="entry name" value="E set domains"/>
    <property type="match status" value="1"/>
</dbReference>
<keyword evidence="3" id="KW-1185">Reference proteome</keyword>
<feature type="domain" description="Galactose oxidase-like Early set" evidence="1">
    <location>
        <begin position="422"/>
        <end position="516"/>
    </location>
</feature>
<accession>A0A940Y852</accession>
<dbReference type="PANTHER" id="PTHR32208:SF56">
    <property type="entry name" value="GALACTOSE OXIDASE-RELATED"/>
    <property type="match status" value="1"/>
</dbReference>